<name>A0A9E4K8N0_9GAMM</name>
<dbReference type="InterPro" id="IPR033399">
    <property type="entry name" value="TP_0789-like"/>
</dbReference>
<organism evidence="2 3">
    <name type="scientific">Candidatus Thiodiazotropha lotti</name>
    <dbReference type="NCBI Taxonomy" id="2792787"/>
    <lineage>
        <taxon>Bacteria</taxon>
        <taxon>Pseudomonadati</taxon>
        <taxon>Pseudomonadota</taxon>
        <taxon>Gammaproteobacteria</taxon>
        <taxon>Chromatiales</taxon>
        <taxon>Sedimenticolaceae</taxon>
        <taxon>Candidatus Thiodiazotropha</taxon>
    </lineage>
</organism>
<evidence type="ECO:0000313" key="2">
    <source>
        <dbReference type="EMBL" id="MCG7940394.1"/>
    </source>
</evidence>
<dbReference type="Gene3D" id="2.50.20.10">
    <property type="entry name" value="Lipoprotein localisation LolA/LolB/LppX"/>
    <property type="match status" value="1"/>
</dbReference>
<accession>A0A9E4K8N0</accession>
<dbReference type="Pfam" id="PF17131">
    <property type="entry name" value="LolA_like"/>
    <property type="match status" value="1"/>
</dbReference>
<gene>
    <name evidence="2" type="ORF">JAZ04_16290</name>
</gene>
<dbReference type="Proteomes" id="UP000886687">
    <property type="component" value="Unassembled WGS sequence"/>
</dbReference>
<keyword evidence="2" id="KW-0449">Lipoprotein</keyword>
<evidence type="ECO:0000313" key="3">
    <source>
        <dbReference type="Proteomes" id="UP000886687"/>
    </source>
</evidence>
<dbReference type="EMBL" id="JAEPDI010000013">
    <property type="protein sequence ID" value="MCG7940394.1"/>
    <property type="molecule type" value="Genomic_DNA"/>
</dbReference>
<proteinExistence type="predicted"/>
<feature type="domain" description="Uncharacterized protein TP-0789" evidence="1">
    <location>
        <begin position="125"/>
        <end position="334"/>
    </location>
</feature>
<reference evidence="2" key="1">
    <citation type="journal article" date="2021" name="Proc. Natl. Acad. Sci. U.S.A.">
        <title>Global biogeography of chemosynthetic symbionts reveals both localized and globally distributed symbiont groups. .</title>
        <authorList>
            <person name="Osvatic J.T."/>
            <person name="Wilkins L.G.E."/>
            <person name="Leibrecht L."/>
            <person name="Leray M."/>
            <person name="Zauner S."/>
            <person name="Polzin J."/>
            <person name="Camacho Y."/>
            <person name="Gros O."/>
            <person name="van Gils J.A."/>
            <person name="Eisen J.A."/>
            <person name="Petersen J.M."/>
            <person name="Yuen B."/>
        </authorList>
    </citation>
    <scope>NUCLEOTIDE SEQUENCE</scope>
    <source>
        <strain evidence="2">MAGL173</strain>
    </source>
</reference>
<evidence type="ECO:0000259" key="1">
    <source>
        <dbReference type="Pfam" id="PF17131"/>
    </source>
</evidence>
<sequence>MIRDFTRLSAVVIHGRVRTMYRKCPHCLLAGLIWLFGDGLLAADFALQSEPLNDADEIAQQAYTAAHGGLLDNALSRRQGRDVSVVVNRAPLAMRTQGRKPGVQTFDTYVNNSPSDPAIESLQMAILTSGKTKGTGVLLTRYSDPQKSATLSMWLPALRKIRRINEPSYEDVWFGTNLTYGELVLRTPEDEVHELLGLGKIENCLEVMQLEPWERSRYTLRLPGPQCAHIGKPVYRLKSTTRFKNWWYDYHISDIDQRTFAVYRTVYYKKGEKIKTVSVDWQSLDQPDPRISYPRYIYAISHQDGKDSMVFVPRNTISLNVELDDSYWSEETLQGYAK</sequence>
<dbReference type="AlphaFoldDB" id="A0A9E4K8N0"/>
<comment type="caution">
    <text evidence="2">The sequence shown here is derived from an EMBL/GenBank/DDBJ whole genome shotgun (WGS) entry which is preliminary data.</text>
</comment>
<dbReference type="CDD" id="cd16329">
    <property type="entry name" value="LolA_like"/>
    <property type="match status" value="1"/>
</dbReference>
<protein>
    <submittedName>
        <fullName evidence="2">Outer membrane lipoprotein-sorting protein</fullName>
    </submittedName>
</protein>